<proteinExistence type="predicted"/>
<keyword evidence="1" id="KW-0472">Membrane</keyword>
<feature type="transmembrane region" description="Helical" evidence="1">
    <location>
        <begin position="24"/>
        <end position="46"/>
    </location>
</feature>
<feature type="transmembrane region" description="Helical" evidence="1">
    <location>
        <begin position="52"/>
        <end position="69"/>
    </location>
</feature>
<accession>K0FCM6</accession>
<name>K0FCM6_NOCB7</name>
<dbReference type="AlphaFoldDB" id="K0FCM6"/>
<keyword evidence="3" id="KW-1185">Reference proteome</keyword>
<feature type="transmembrane region" description="Helical" evidence="1">
    <location>
        <begin position="81"/>
        <end position="99"/>
    </location>
</feature>
<evidence type="ECO:0000256" key="1">
    <source>
        <dbReference type="SAM" id="Phobius"/>
    </source>
</evidence>
<sequence length="158" mass="15749">MAQEENGAGQPRRRLPPLLRERSPAVRIVGTVTIPMIVGLVLGVLLNISAGGYWTVAITGLLSAVLGGIEHLGLVRGAARGASAGAISGVGILLGHLLHGGEPVVPLPDPAWLVIVLSAACTAVPAALGGFIRNQLSTGAVGAPAPAQASAPGKKESL</sequence>
<dbReference type="EMBL" id="CP003876">
    <property type="protein sequence ID" value="AFU05296.1"/>
    <property type="molecule type" value="Genomic_DNA"/>
</dbReference>
<gene>
    <name evidence="2" type="ORF">O3I_036745</name>
</gene>
<dbReference type="KEGG" id="nbr:O3I_036745"/>
<feature type="transmembrane region" description="Helical" evidence="1">
    <location>
        <begin position="111"/>
        <end position="132"/>
    </location>
</feature>
<organism evidence="2 3">
    <name type="scientific">Nocardia brasiliensis (strain ATCC 700358 / HUJEG-1)</name>
    <dbReference type="NCBI Taxonomy" id="1133849"/>
    <lineage>
        <taxon>Bacteria</taxon>
        <taxon>Bacillati</taxon>
        <taxon>Actinomycetota</taxon>
        <taxon>Actinomycetes</taxon>
        <taxon>Mycobacteriales</taxon>
        <taxon>Nocardiaceae</taxon>
        <taxon>Nocardia</taxon>
    </lineage>
</organism>
<keyword evidence="1" id="KW-0812">Transmembrane</keyword>
<dbReference type="HOGENOM" id="CLU_1667567_0_0_11"/>
<evidence type="ECO:0000313" key="2">
    <source>
        <dbReference type="EMBL" id="AFU05296.1"/>
    </source>
</evidence>
<protein>
    <submittedName>
        <fullName evidence="2">Uncharacterized protein</fullName>
    </submittedName>
</protein>
<dbReference type="STRING" id="1133849.O3I_036745"/>
<reference evidence="2 3" key="1">
    <citation type="journal article" date="2012" name="J. Bacteriol.">
        <title>Complete genome sequence of Nocardia brasiliensis HUJEG-1.</title>
        <authorList>
            <person name="Vera-Cabrera L."/>
            <person name="Ortiz-Lopez R."/>
            <person name="Elizondo-Gonzalez R."/>
            <person name="Perez-Maya A.A."/>
            <person name="Ocampo-Candiani J."/>
        </authorList>
    </citation>
    <scope>NUCLEOTIDE SEQUENCE [LARGE SCALE GENOMIC DNA]</scope>
    <source>
        <strain evidence="3">ATCC 700358</strain>
    </source>
</reference>
<keyword evidence="1" id="KW-1133">Transmembrane helix</keyword>
<dbReference type="Proteomes" id="UP000006304">
    <property type="component" value="Chromosome"/>
</dbReference>
<dbReference type="RefSeq" id="WP_014988145.1">
    <property type="nucleotide sequence ID" value="NC_018681.1"/>
</dbReference>
<evidence type="ECO:0000313" key="3">
    <source>
        <dbReference type="Proteomes" id="UP000006304"/>
    </source>
</evidence>